<dbReference type="EMBL" id="JACOPS010000005">
    <property type="protein sequence ID" value="MBC5728912.1"/>
    <property type="molecule type" value="Genomic_DNA"/>
</dbReference>
<name>A0ABR7HN81_9FIRM</name>
<evidence type="ECO:0000313" key="2">
    <source>
        <dbReference type="Proteomes" id="UP000636755"/>
    </source>
</evidence>
<dbReference type="Proteomes" id="UP000636755">
    <property type="component" value="Unassembled WGS sequence"/>
</dbReference>
<comment type="caution">
    <text evidence="1">The sequence shown here is derived from an EMBL/GenBank/DDBJ whole genome shotgun (WGS) entry which is preliminary data.</text>
</comment>
<organism evidence="1 2">
    <name type="scientific">Ruminococcus intestinalis</name>
    <dbReference type="NCBI Taxonomy" id="2763066"/>
    <lineage>
        <taxon>Bacteria</taxon>
        <taxon>Bacillati</taxon>
        <taxon>Bacillota</taxon>
        <taxon>Clostridia</taxon>
        <taxon>Eubacteriales</taxon>
        <taxon>Oscillospiraceae</taxon>
        <taxon>Ruminococcus</taxon>
    </lineage>
</organism>
<sequence length="116" mass="13198">MTDTDTLIKNKDIAVDSGGRYIHISGDDEILQQAFFKISAKFAGFVYNRELGCELNKVDFDDENFQEKVNLIMSQALADFPTVTAKVLALRKPKFSIRLICNESVREEIINTDDYL</sequence>
<dbReference type="RefSeq" id="WP_022235604.1">
    <property type="nucleotide sequence ID" value="NZ_JACOPS010000005.1"/>
</dbReference>
<keyword evidence="2" id="KW-1185">Reference proteome</keyword>
<protein>
    <submittedName>
        <fullName evidence="1">Uncharacterized protein</fullName>
    </submittedName>
</protein>
<reference evidence="1 2" key="1">
    <citation type="submission" date="2020-08" db="EMBL/GenBank/DDBJ databases">
        <title>Genome public.</title>
        <authorList>
            <person name="Liu C."/>
            <person name="Sun Q."/>
        </authorList>
    </citation>
    <scope>NUCLEOTIDE SEQUENCE [LARGE SCALE GENOMIC DNA]</scope>
    <source>
        <strain evidence="1 2">NSJ-71</strain>
    </source>
</reference>
<proteinExistence type="predicted"/>
<evidence type="ECO:0000313" key="1">
    <source>
        <dbReference type="EMBL" id="MBC5728912.1"/>
    </source>
</evidence>
<gene>
    <name evidence="1" type="ORF">H8R91_10365</name>
</gene>
<accession>A0ABR7HN81</accession>